<dbReference type="SUPFAM" id="SSF103196">
    <property type="entry name" value="Roadblock/LC7 domain"/>
    <property type="match status" value="1"/>
</dbReference>
<dbReference type="SMART" id="SM00960">
    <property type="entry name" value="Robl_LC7"/>
    <property type="match status" value="1"/>
</dbReference>
<gene>
    <name evidence="2" type="ORF">DVK44_27785</name>
</gene>
<sequence length="142" mass="15027">MDTTSNTLGWLLDEQLGTVEGVRYAVLMSSDGLLRARTKTLSQEDGEKFAALTASLRASGRAWDEFTGGGGVRQQMIESVERIGLTTAAGRHTMLSVCTTGPHADIGLISQHMAQLAVQVGERLGTEERGVPEADVDGGPVV</sequence>
<dbReference type="AlphaFoldDB" id="A0A345HVW7"/>
<dbReference type="Gene3D" id="3.30.450.30">
    <property type="entry name" value="Dynein light chain 2a, cytoplasmic"/>
    <property type="match status" value="1"/>
</dbReference>
<keyword evidence="3" id="KW-1185">Reference proteome</keyword>
<dbReference type="KEGG" id="spad:DVK44_27785"/>
<organism evidence="2 3">
    <name type="scientific">Streptomyces paludis</name>
    <dbReference type="NCBI Taxonomy" id="2282738"/>
    <lineage>
        <taxon>Bacteria</taxon>
        <taxon>Bacillati</taxon>
        <taxon>Actinomycetota</taxon>
        <taxon>Actinomycetes</taxon>
        <taxon>Kitasatosporales</taxon>
        <taxon>Streptomycetaceae</taxon>
        <taxon>Streptomyces</taxon>
    </lineage>
</organism>
<proteinExistence type="predicted"/>
<dbReference type="PANTHER" id="PTHR36222">
    <property type="entry name" value="SERINE PROTEASE INHIBITOR RV3364C"/>
    <property type="match status" value="1"/>
</dbReference>
<evidence type="ECO:0000313" key="3">
    <source>
        <dbReference type="Proteomes" id="UP000253868"/>
    </source>
</evidence>
<dbReference type="RefSeq" id="WP_114663024.1">
    <property type="nucleotide sequence ID" value="NZ_CP031194.1"/>
</dbReference>
<name>A0A345HVW7_9ACTN</name>
<evidence type="ECO:0000259" key="1">
    <source>
        <dbReference type="SMART" id="SM00960"/>
    </source>
</evidence>
<accession>A0A345HVW7</accession>
<protein>
    <submittedName>
        <fullName evidence="2">Roadblock/LC7 domain-containing protein</fullName>
    </submittedName>
</protein>
<dbReference type="PANTHER" id="PTHR36222:SF1">
    <property type="entry name" value="SERINE PROTEASE INHIBITOR RV3364C"/>
    <property type="match status" value="1"/>
</dbReference>
<dbReference type="EMBL" id="CP031194">
    <property type="protein sequence ID" value="AXG80841.1"/>
    <property type="molecule type" value="Genomic_DNA"/>
</dbReference>
<dbReference type="OrthoDB" id="4568655at2"/>
<dbReference type="Pfam" id="PF03259">
    <property type="entry name" value="Robl_LC7"/>
    <property type="match status" value="1"/>
</dbReference>
<dbReference type="InterPro" id="IPR004942">
    <property type="entry name" value="Roadblock/LAMTOR2_dom"/>
</dbReference>
<evidence type="ECO:0000313" key="2">
    <source>
        <dbReference type="EMBL" id="AXG80841.1"/>
    </source>
</evidence>
<reference evidence="3" key="1">
    <citation type="submission" date="2018-07" db="EMBL/GenBank/DDBJ databases">
        <authorList>
            <person name="Zhao J."/>
        </authorList>
    </citation>
    <scope>NUCLEOTIDE SEQUENCE [LARGE SCALE GENOMIC DNA]</scope>
    <source>
        <strain evidence="3">GSSD-12</strain>
    </source>
</reference>
<dbReference type="InterPro" id="IPR053141">
    <property type="entry name" value="Mycobact_SerProt_Inhib_Rv3364c"/>
</dbReference>
<dbReference type="Proteomes" id="UP000253868">
    <property type="component" value="Chromosome"/>
</dbReference>
<feature type="domain" description="Roadblock/LAMTOR2" evidence="1">
    <location>
        <begin position="9"/>
        <end position="99"/>
    </location>
</feature>